<dbReference type="Proteomes" id="UP000007350">
    <property type="component" value="Unassembled WGS sequence"/>
</dbReference>
<proteinExistence type="predicted"/>
<evidence type="ECO:0000256" key="2">
    <source>
        <dbReference type="SAM" id="MobiDB-lite"/>
    </source>
</evidence>
<gene>
    <name evidence="4" type="ORF">MOQ_002776</name>
</gene>
<comment type="caution">
    <text evidence="4">The sequence shown here is derived from an EMBL/GenBank/DDBJ whole genome shotgun (WGS) entry which is preliminary data.</text>
</comment>
<keyword evidence="5" id="KW-1185">Reference proteome</keyword>
<evidence type="ECO:0000256" key="1">
    <source>
        <dbReference type="SAM" id="Coils"/>
    </source>
</evidence>
<feature type="coiled-coil region" evidence="1">
    <location>
        <begin position="230"/>
        <end position="257"/>
    </location>
</feature>
<organism evidence="4 5">
    <name type="scientific">Trypanosoma cruzi marinkellei</name>
    <dbReference type="NCBI Taxonomy" id="85056"/>
    <lineage>
        <taxon>Eukaryota</taxon>
        <taxon>Discoba</taxon>
        <taxon>Euglenozoa</taxon>
        <taxon>Kinetoplastea</taxon>
        <taxon>Metakinetoplastina</taxon>
        <taxon>Trypanosomatida</taxon>
        <taxon>Trypanosomatidae</taxon>
        <taxon>Trypanosoma</taxon>
        <taxon>Schizotrypanum</taxon>
    </lineage>
</organism>
<name>K2MDR8_TRYCR</name>
<keyword evidence="1" id="KW-0175">Coiled coil</keyword>
<dbReference type="EMBL" id="AHKC01009280">
    <property type="protein sequence ID" value="EKF33363.1"/>
    <property type="molecule type" value="Genomic_DNA"/>
</dbReference>
<dbReference type="OrthoDB" id="241749at2759"/>
<feature type="region of interest" description="Disordered" evidence="2">
    <location>
        <begin position="572"/>
        <end position="591"/>
    </location>
</feature>
<keyword evidence="3" id="KW-1133">Transmembrane helix</keyword>
<accession>K2MDR8</accession>
<keyword evidence="3" id="KW-0812">Transmembrane</keyword>
<protein>
    <submittedName>
        <fullName evidence="4">Uncharacterized protein</fullName>
    </submittedName>
</protein>
<reference evidence="4 5" key="1">
    <citation type="journal article" date="2012" name="BMC Genomics">
        <title>Comparative genomic analysis of human infective Trypanosoma cruzi lineages with the bat-restricted subspecies T. cruzi marinkellei.</title>
        <authorList>
            <person name="Franzen O."/>
            <person name="Talavera-Lopez C."/>
            <person name="Ochaya S."/>
            <person name="Butler C.E."/>
            <person name="Messenger L.A."/>
            <person name="Lewis M.D."/>
            <person name="Llewellyn M.S."/>
            <person name="Marinkelle C.J."/>
            <person name="Tyler K.M."/>
            <person name="Miles M.A."/>
            <person name="Andersson B."/>
        </authorList>
    </citation>
    <scope>NUCLEOTIDE SEQUENCE [LARGE SCALE GENOMIC DNA]</scope>
    <source>
        <strain evidence="4 5">B7</strain>
    </source>
</reference>
<feature type="coiled-coil region" evidence="1">
    <location>
        <begin position="357"/>
        <end position="450"/>
    </location>
</feature>
<sequence>MPGVSSAMTRDRWALSFFPFFSFFLFIPNQELQQLYIKMEDAALQLGCRQEDASISREEFGCIYNSFLVGGDDNGKNEHNKRQSKTPKKHASGDLSNKNFFFRLEMGLEGLASRLNMLSNITVYQKRLLGLSTEATVPEISFVNEKISSRDERLITVPKDGHKATSFSKVGNSICEASTCTMLDDPESKDGEVRVDAVCPKEVGMIAEARRNATDSESFEVIQERIFLERDHFFRTLAEMEKEMDDLKNNYEQKISLLHGELRASQDMMIKLREVENAHHLDSVLAVEKTARYEEEIMTLRKLLAISKEKESSPHAKKESVEKNDESRIKFLEDALAVATRMNIFLLENAESRDAAYFSAVREIDNLRSKLTQARDETRHERELDEEKIKALEGEILFLRPFKERVALLEEKLLSCSQQEKLLVKCEEEIRQLRSALREADSLVVTLKQECAILSAGMNQTGTIDNGICNPCNATIQNNAGTSDNLDFAEGSSRVMTLTSEIERLTKECNEYRDALETLKQDHSIETEFLTARLLKAESGLLAFPPKKESPTLQRGSRVMCDAATQAVVGNDDMMGNLGEKSESGKMRQTPELWPPILVELSPRVKGTNKGIKK</sequence>
<keyword evidence="3" id="KW-0472">Membrane</keyword>
<feature type="transmembrane region" description="Helical" evidence="3">
    <location>
        <begin position="12"/>
        <end position="29"/>
    </location>
</feature>
<evidence type="ECO:0000256" key="3">
    <source>
        <dbReference type="SAM" id="Phobius"/>
    </source>
</evidence>
<evidence type="ECO:0000313" key="5">
    <source>
        <dbReference type="Proteomes" id="UP000007350"/>
    </source>
</evidence>
<feature type="coiled-coil region" evidence="1">
    <location>
        <begin position="495"/>
        <end position="522"/>
    </location>
</feature>
<evidence type="ECO:0000313" key="4">
    <source>
        <dbReference type="EMBL" id="EKF33363.1"/>
    </source>
</evidence>
<dbReference type="AlphaFoldDB" id="K2MDR8"/>